<sequence length="441" mass="48678">METRRVAMADSSDSESSERGYADALLEYDEPGDYEPAGPEQLGMTVEEATFDPVLTTQHAYLGHGEEVSGRTVLEEGSTLELPLLYDSAVMLIPGQTLPLTLFHPAAVAMVRRAIAHNKTFGFINENCVRPDGSAEPTIGTTAEIYEVRDESQDAYTAFSIKAKGRQRFRLVSTRTTVDGTRVGTVHILADVLPAGPFALSRPGSLWRQRLSASPRRAGREAAVAGWPDWLYQMYDVQRVAARAHADARRCLLCSAEAVPTDPVKLSYWVAMNLPIDDTYRAMLMRLDSVVRRLRCEISIMQSFNVMHCAECDQPVASSDEMFAMSADGPQSIFVNPNGHLHETLTLRRAIGLRCITRPSAEFCWFPGYLWEIAQCVRCSQHMGWRFTAGSAELRPHSFWAVCRRSLAAKRTAAPGPGRRGARPPPAGAGPSRHALSRLVL</sequence>
<organism evidence="13 14">
    <name type="scientific">Amphibalanus amphitrite</name>
    <name type="common">Striped barnacle</name>
    <name type="synonym">Balanus amphitrite</name>
    <dbReference type="NCBI Taxonomy" id="1232801"/>
    <lineage>
        <taxon>Eukaryota</taxon>
        <taxon>Metazoa</taxon>
        <taxon>Ecdysozoa</taxon>
        <taxon>Arthropoda</taxon>
        <taxon>Crustacea</taxon>
        <taxon>Multicrustacea</taxon>
        <taxon>Cirripedia</taxon>
        <taxon>Thoracica</taxon>
        <taxon>Thoracicalcarea</taxon>
        <taxon>Balanomorpha</taxon>
        <taxon>Balanoidea</taxon>
        <taxon>Balanidae</taxon>
        <taxon>Amphibalaninae</taxon>
        <taxon>Amphibalanus</taxon>
    </lineage>
</organism>
<evidence type="ECO:0000259" key="11">
    <source>
        <dbReference type="PROSITE" id="PS51787"/>
    </source>
</evidence>
<evidence type="ECO:0000313" key="14">
    <source>
        <dbReference type="Proteomes" id="UP000440578"/>
    </source>
</evidence>
<dbReference type="Gene3D" id="2.30.130.40">
    <property type="entry name" value="LON domain-like"/>
    <property type="match status" value="1"/>
</dbReference>
<evidence type="ECO:0000256" key="9">
    <source>
        <dbReference type="ARBA" id="ARBA00046796"/>
    </source>
</evidence>
<comment type="function">
    <text evidence="8">Substrate recognition component of a DCX (DDB1-CUL4-X-box) E3 protein ligase complex that mediates the ubiquitination and subsequent proteasomal degradation of target proteins. Has an essential role in mediating growth by negatively regulating insulin signaling. It also has a role in maintaining presynaptic function in the neuromuscular junction synapses of third-instar larvae.</text>
</comment>
<comment type="similarity">
    <text evidence="2">Belongs to the CRBN family.</text>
</comment>
<evidence type="ECO:0000256" key="5">
    <source>
        <dbReference type="ARBA" id="ARBA00022833"/>
    </source>
</evidence>
<comment type="pathway">
    <text evidence="1">Protein modification; protein ubiquitination.</text>
</comment>
<evidence type="ECO:0000256" key="2">
    <source>
        <dbReference type="ARBA" id="ARBA00005293"/>
    </source>
</evidence>
<dbReference type="OrthoDB" id="267517at2759"/>
<dbReference type="FunFam" id="2.170.150.20:FF:000005">
    <property type="entry name" value="Blast:Protein cereblon homolog"/>
    <property type="match status" value="1"/>
</dbReference>
<keyword evidence="5" id="KW-0862">Zinc</keyword>
<comment type="caution">
    <text evidence="13">The sequence shown here is derived from an EMBL/GenBank/DDBJ whole genome shotgun (WGS) entry which is preliminary data.</text>
</comment>
<keyword evidence="6" id="KW-0832">Ubl conjugation</keyword>
<evidence type="ECO:0000256" key="3">
    <source>
        <dbReference type="ARBA" id="ARBA00014394"/>
    </source>
</evidence>
<protein>
    <recommendedName>
        <fullName evidence="3">Protein cereblon</fullName>
    </recommendedName>
    <alternativeName>
        <fullName evidence="7">Protein ohgata</fullName>
    </alternativeName>
</protein>
<feature type="region of interest" description="Disordered" evidence="10">
    <location>
        <begin position="411"/>
        <end position="433"/>
    </location>
</feature>
<dbReference type="InterPro" id="IPR046336">
    <property type="entry name" value="Lon_prtase_N_sf"/>
</dbReference>
<dbReference type="AlphaFoldDB" id="A0A6A4X489"/>
<feature type="domain" description="Lon N-terminal" evidence="11">
    <location>
        <begin position="82"/>
        <end position="305"/>
    </location>
</feature>
<evidence type="ECO:0000256" key="8">
    <source>
        <dbReference type="ARBA" id="ARBA00046075"/>
    </source>
</evidence>
<dbReference type="InterPro" id="IPR034750">
    <property type="entry name" value="CULT"/>
</dbReference>
<dbReference type="InterPro" id="IPR015947">
    <property type="entry name" value="PUA-like_sf"/>
</dbReference>
<evidence type="ECO:0000256" key="1">
    <source>
        <dbReference type="ARBA" id="ARBA00004906"/>
    </source>
</evidence>
<dbReference type="Proteomes" id="UP000440578">
    <property type="component" value="Unassembled WGS sequence"/>
</dbReference>
<dbReference type="Gene3D" id="1.20.58.1480">
    <property type="match status" value="1"/>
</dbReference>
<dbReference type="PROSITE" id="PS51787">
    <property type="entry name" value="LON_N"/>
    <property type="match status" value="1"/>
</dbReference>
<dbReference type="PROSITE" id="PS51788">
    <property type="entry name" value="CULT"/>
    <property type="match status" value="1"/>
</dbReference>
<dbReference type="EMBL" id="VIIS01000427">
    <property type="protein sequence ID" value="KAF0309201.1"/>
    <property type="molecule type" value="Genomic_DNA"/>
</dbReference>
<comment type="subunit">
    <text evidence="9">Likely a component of a DCX (DDB1-CUL4-X-box) protein ligase complex. May interact with pic/DDB1.</text>
</comment>
<name>A0A6A4X489_AMPAM</name>
<evidence type="ECO:0000256" key="7">
    <source>
        <dbReference type="ARBA" id="ARBA00030079"/>
    </source>
</evidence>
<evidence type="ECO:0000259" key="12">
    <source>
        <dbReference type="PROSITE" id="PS51788"/>
    </source>
</evidence>
<proteinExistence type="inferred from homology"/>
<dbReference type="SUPFAM" id="SSF88697">
    <property type="entry name" value="PUA domain-like"/>
    <property type="match status" value="1"/>
</dbReference>
<dbReference type="InterPro" id="IPR003111">
    <property type="entry name" value="Lon_prtase_N"/>
</dbReference>
<dbReference type="CDD" id="cd15777">
    <property type="entry name" value="CRBN_C_like"/>
    <property type="match status" value="1"/>
</dbReference>
<reference evidence="13 14" key="1">
    <citation type="submission" date="2019-07" db="EMBL/GenBank/DDBJ databases">
        <title>Draft genome assembly of a fouling barnacle, Amphibalanus amphitrite (Darwin, 1854): The first reference genome for Thecostraca.</title>
        <authorList>
            <person name="Kim W."/>
        </authorList>
    </citation>
    <scope>NUCLEOTIDE SEQUENCE [LARGE SCALE GENOMIC DNA]</scope>
    <source>
        <strain evidence="13">SNU_AA5</strain>
        <tissue evidence="13">Soma without cirri and trophi</tissue>
    </source>
</reference>
<accession>A0A6A4X489</accession>
<evidence type="ECO:0000256" key="6">
    <source>
        <dbReference type="ARBA" id="ARBA00022843"/>
    </source>
</evidence>
<keyword evidence="14" id="KW-1185">Reference proteome</keyword>
<evidence type="ECO:0000313" key="13">
    <source>
        <dbReference type="EMBL" id="KAF0309201.1"/>
    </source>
</evidence>
<feature type="region of interest" description="Disordered" evidence="10">
    <location>
        <begin position="1"/>
        <end position="21"/>
    </location>
</feature>
<keyword evidence="4" id="KW-0833">Ubl conjugation pathway</keyword>
<evidence type="ECO:0000256" key="10">
    <source>
        <dbReference type="SAM" id="MobiDB-lite"/>
    </source>
</evidence>
<dbReference type="SMART" id="SM00464">
    <property type="entry name" value="LON"/>
    <property type="match status" value="1"/>
</dbReference>
<evidence type="ECO:0000256" key="4">
    <source>
        <dbReference type="ARBA" id="ARBA00022786"/>
    </source>
</evidence>
<dbReference type="Pfam" id="PF02190">
    <property type="entry name" value="LON_substr_bdg"/>
    <property type="match status" value="1"/>
</dbReference>
<dbReference type="Gene3D" id="2.170.150.20">
    <property type="entry name" value="Peptide methionine sulfoxide reductase"/>
    <property type="match status" value="1"/>
</dbReference>
<dbReference type="PANTHER" id="PTHR46732:SF8">
    <property type="entry name" value="ATP-DEPENDENT PROTEASE LA (LON) DOMAIN PROTEIN"/>
    <property type="match status" value="1"/>
</dbReference>
<feature type="domain" description="CULT" evidence="12">
    <location>
        <begin position="304"/>
        <end position="411"/>
    </location>
</feature>
<dbReference type="PANTHER" id="PTHR46732">
    <property type="entry name" value="ATP-DEPENDENT PROTEASE LA (LON) DOMAIN PROTEIN"/>
    <property type="match status" value="1"/>
</dbReference>
<gene>
    <name evidence="13" type="primary">CRBN</name>
    <name evidence="13" type="ORF">FJT64_019655</name>
</gene>